<dbReference type="EMBL" id="JAGDFL010000667">
    <property type="protein sequence ID" value="KAG7383190.1"/>
    <property type="molecule type" value="Genomic_DNA"/>
</dbReference>
<proteinExistence type="predicted"/>
<evidence type="ECO:0000313" key="2">
    <source>
        <dbReference type="EMBL" id="KAG7383190.1"/>
    </source>
</evidence>
<gene>
    <name evidence="2" type="ORF">PHYBOEH_010020</name>
</gene>
<feature type="region of interest" description="Disordered" evidence="1">
    <location>
        <begin position="57"/>
        <end position="76"/>
    </location>
</feature>
<accession>A0A8T1VTC2</accession>
<organism evidence="2 3">
    <name type="scientific">Phytophthora boehmeriae</name>
    <dbReference type="NCBI Taxonomy" id="109152"/>
    <lineage>
        <taxon>Eukaryota</taxon>
        <taxon>Sar</taxon>
        <taxon>Stramenopiles</taxon>
        <taxon>Oomycota</taxon>
        <taxon>Peronosporomycetes</taxon>
        <taxon>Peronosporales</taxon>
        <taxon>Peronosporaceae</taxon>
        <taxon>Phytophthora</taxon>
    </lineage>
</organism>
<reference evidence="2" key="1">
    <citation type="submission" date="2021-02" db="EMBL/GenBank/DDBJ databases">
        <authorList>
            <person name="Palmer J.M."/>
        </authorList>
    </citation>
    <scope>NUCLEOTIDE SEQUENCE</scope>
    <source>
        <strain evidence="2">SCRP23</strain>
    </source>
</reference>
<dbReference type="OrthoDB" id="64619at2759"/>
<keyword evidence="3" id="KW-1185">Reference proteome</keyword>
<evidence type="ECO:0008006" key="4">
    <source>
        <dbReference type="Google" id="ProtNLM"/>
    </source>
</evidence>
<name>A0A8T1VTC2_9STRA</name>
<evidence type="ECO:0000256" key="1">
    <source>
        <dbReference type="SAM" id="MobiDB-lite"/>
    </source>
</evidence>
<dbReference type="AlphaFoldDB" id="A0A8T1VTC2"/>
<dbReference type="Proteomes" id="UP000693981">
    <property type="component" value="Unassembled WGS sequence"/>
</dbReference>
<evidence type="ECO:0000313" key="3">
    <source>
        <dbReference type="Proteomes" id="UP000693981"/>
    </source>
</evidence>
<dbReference type="PANTHER" id="PTHR35796">
    <property type="entry name" value="HYPOTHETICAL CYTOSOLIC PROTEIN"/>
    <property type="match status" value="1"/>
</dbReference>
<dbReference type="PANTHER" id="PTHR35796:SF3">
    <property type="entry name" value="BHLH DOMAIN-CONTAINING PROTEIN"/>
    <property type="match status" value="1"/>
</dbReference>
<protein>
    <recommendedName>
        <fullName evidence="4">M96 mating-specific protein family</fullName>
    </recommendedName>
</protein>
<sequence>MAFPLLEDEEAYEAALALLDDCDVFAAGLPHFSSQLQSSQTPNFASEAAAWAAFNAAHPPPKSTSKHRNGAREQRRREVQFLRHCAKGLQNQLDALREGADLRAERQKLRDAALTQDSDESTALAGVWKDLATRQLDQRLASERENARLKSAMKDQRKLREMLQKALQTRVARRVMETSASQEKRTRRVHGVPLEASDQDVFKELEAGVDDICHEADMVFFHADTAGDGACLGVFGDKTLPFDLHTTAKAAWGCLAHSLEHDKYQFSYTRERKIEHSSEVVHDDTVVESFGVEIKAPETIADFRIKQVFRRYVEEDRIVISWRSFIDPAEFKGQKLQGIRFQEKGSMVVRQPVKQTHSSKFTLLRIWHVIVPETLGNSNENGSKFIQDLTDFVLNGSSSASTVQTIENMLVEQSLRKSTQ</sequence>
<comment type="caution">
    <text evidence="2">The sequence shown here is derived from an EMBL/GenBank/DDBJ whole genome shotgun (WGS) entry which is preliminary data.</text>
</comment>